<keyword evidence="8" id="KW-0539">Nucleus</keyword>
<evidence type="ECO:0000256" key="5">
    <source>
        <dbReference type="ARBA" id="ARBA00022990"/>
    </source>
</evidence>
<dbReference type="EC" id="2.3.1.48" evidence="2"/>
<dbReference type="PANTHER" id="PTHR31571">
    <property type="entry name" value="ALTERED INHERITANCE OF MITOCHONDRIA PROTEIN 6"/>
    <property type="match status" value="1"/>
</dbReference>
<evidence type="ECO:0000256" key="3">
    <source>
        <dbReference type="ARBA" id="ARBA00022679"/>
    </source>
</evidence>
<protein>
    <recommendedName>
        <fullName evidence="2">histone acetyltransferase</fullName>
        <ecNumber evidence="2">2.3.1.48</ecNumber>
    </recommendedName>
</protein>
<feature type="compositionally biased region" description="Polar residues" evidence="10">
    <location>
        <begin position="330"/>
        <end position="339"/>
    </location>
</feature>
<dbReference type="eggNOG" id="KOG4534">
    <property type="taxonomic scope" value="Eukaryota"/>
</dbReference>
<evidence type="ECO:0000256" key="2">
    <source>
        <dbReference type="ARBA" id="ARBA00013184"/>
    </source>
</evidence>
<feature type="region of interest" description="Disordered" evidence="10">
    <location>
        <begin position="551"/>
        <end position="605"/>
    </location>
</feature>
<dbReference type="InterPro" id="IPR013178">
    <property type="entry name" value="Histone_AcTrfase_Rtt109/CBP"/>
</dbReference>
<gene>
    <name evidence="11" type="ORF">PCON_04895</name>
</gene>
<dbReference type="Pfam" id="PF08214">
    <property type="entry name" value="HAT_KAT11"/>
    <property type="match status" value="1"/>
</dbReference>
<dbReference type="STRING" id="1076935.U4KV19"/>
<feature type="compositionally biased region" description="Low complexity" evidence="10">
    <location>
        <begin position="364"/>
        <end position="383"/>
    </location>
</feature>
<feature type="compositionally biased region" description="Basic and acidic residues" evidence="10">
    <location>
        <begin position="586"/>
        <end position="605"/>
    </location>
</feature>
<evidence type="ECO:0000256" key="6">
    <source>
        <dbReference type="ARBA" id="ARBA00023015"/>
    </source>
</evidence>
<dbReference type="EMBL" id="HF935245">
    <property type="protein sequence ID" value="CCX05308.1"/>
    <property type="molecule type" value="Genomic_DNA"/>
</dbReference>
<comment type="subcellular location">
    <subcellularLocation>
        <location evidence="1">Nucleus</location>
    </subcellularLocation>
</comment>
<dbReference type="GO" id="GO:0032931">
    <property type="term" value="F:histone H3K56 acetyltransferase activity"/>
    <property type="evidence" value="ECO:0007669"/>
    <property type="project" value="TreeGrafter"/>
</dbReference>
<evidence type="ECO:0000256" key="4">
    <source>
        <dbReference type="ARBA" id="ARBA00022763"/>
    </source>
</evidence>
<dbReference type="OMA" id="WINEVRY"/>
<reference evidence="11 12" key="1">
    <citation type="journal article" date="2013" name="PLoS Genet.">
        <title>The genome and development-dependent transcriptomes of Pyronema confluens: a window into fungal evolution.</title>
        <authorList>
            <person name="Traeger S."/>
            <person name="Altegoer F."/>
            <person name="Freitag M."/>
            <person name="Gabaldon T."/>
            <person name="Kempken F."/>
            <person name="Kumar A."/>
            <person name="Marcet-Houben M."/>
            <person name="Poggeler S."/>
            <person name="Stajich J.E."/>
            <person name="Nowrousian M."/>
        </authorList>
    </citation>
    <scope>NUCLEOTIDE SEQUENCE [LARGE SCALE GENOMIC DNA]</scope>
    <source>
        <strain evidence="12">CBS 100304</strain>
        <tissue evidence="11">Vegetative mycelium</tissue>
    </source>
</reference>
<dbReference type="PROSITE" id="PS51728">
    <property type="entry name" value="RTT109_HAT"/>
    <property type="match status" value="1"/>
</dbReference>
<keyword evidence="4" id="KW-0227">DNA damage</keyword>
<keyword evidence="6" id="KW-0805">Transcription regulation</keyword>
<dbReference type="PANTHER" id="PTHR31571:SF2">
    <property type="entry name" value="HISTONE ACETYLTRANSFERASE RTT109"/>
    <property type="match status" value="1"/>
</dbReference>
<accession>U4KV19</accession>
<dbReference type="AlphaFoldDB" id="U4KV19"/>
<keyword evidence="12" id="KW-1185">Reference proteome</keyword>
<feature type="region of interest" description="Disordered" evidence="10">
    <location>
        <begin position="318"/>
        <end position="339"/>
    </location>
</feature>
<dbReference type="GO" id="GO:0005634">
    <property type="term" value="C:nucleus"/>
    <property type="evidence" value="ECO:0007669"/>
    <property type="project" value="UniProtKB-SubCell"/>
</dbReference>
<dbReference type="OrthoDB" id="3361892at2759"/>
<proteinExistence type="predicted"/>
<dbReference type="GO" id="GO:0006974">
    <property type="term" value="P:DNA damage response"/>
    <property type="evidence" value="ECO:0007669"/>
    <property type="project" value="UniProtKB-KW"/>
</dbReference>
<evidence type="ECO:0000256" key="7">
    <source>
        <dbReference type="ARBA" id="ARBA00023163"/>
    </source>
</evidence>
<feature type="region of interest" description="Disordered" evidence="10">
    <location>
        <begin position="357"/>
        <end position="384"/>
    </location>
</feature>
<organism evidence="11 12">
    <name type="scientific">Pyronema omphalodes (strain CBS 100304)</name>
    <name type="common">Pyronema confluens</name>
    <dbReference type="NCBI Taxonomy" id="1076935"/>
    <lineage>
        <taxon>Eukaryota</taxon>
        <taxon>Fungi</taxon>
        <taxon>Dikarya</taxon>
        <taxon>Ascomycota</taxon>
        <taxon>Pezizomycotina</taxon>
        <taxon>Pezizomycetes</taxon>
        <taxon>Pezizales</taxon>
        <taxon>Pyronemataceae</taxon>
        <taxon>Pyronema</taxon>
    </lineage>
</organism>
<dbReference type="InterPro" id="IPR051236">
    <property type="entry name" value="HAT_RTT109-like"/>
</dbReference>
<evidence type="ECO:0000313" key="11">
    <source>
        <dbReference type="EMBL" id="CCX05308.1"/>
    </source>
</evidence>
<name>U4KV19_PYROM</name>
<keyword evidence="3 11" id="KW-0808">Transferase</keyword>
<dbReference type="GO" id="GO:0006355">
    <property type="term" value="P:regulation of DNA-templated transcription"/>
    <property type="evidence" value="ECO:0007669"/>
    <property type="project" value="InterPro"/>
</dbReference>
<dbReference type="SMART" id="SM01250">
    <property type="entry name" value="KAT11"/>
    <property type="match status" value="1"/>
</dbReference>
<evidence type="ECO:0000256" key="1">
    <source>
        <dbReference type="ARBA" id="ARBA00004123"/>
    </source>
</evidence>
<evidence type="ECO:0000313" key="12">
    <source>
        <dbReference type="Proteomes" id="UP000018144"/>
    </source>
</evidence>
<dbReference type="InterPro" id="IPR016849">
    <property type="entry name" value="Rtt109"/>
</dbReference>
<sequence length="605" mass="66470">MSSPSSNNPSRSTIASAISELLPKDLTISLYHLATTPAKTAPLFTPAPGKKPATTTLESHFIAISHDNILVFAIELLVYTLVATGERIIFVSKADSSGYLPSSAASYVLADSESRVSLVKTVATTAIRTILEGAQAANPHAKVTLSLFARSQTQYLFPNSAANKKKHVLEDRGLIAWWCRVFDPIFQQRSNAGAKAYLLVPGFDRLQTRKLFPPRGLDSESQWVDGHPLVTDPKRDLTVREVIPHFPDDPKARFLDELMQDEEDTGKKKTVARRGKSWGTVPNLESFWEMMSMRQECSLGRCVGFIWVVIEGEPKKAPKLKDTVEPETPVSPQAESPITQMTELAETTQTIEAVLAESQNVPKTETTPTESNPTETTPPTTQEFTKKLTLDTKTSLAPSTDSPILSPKKRFHSDTVSILLSPRKKKLKTLEAELSLKPPLVAAPVVLDEKRYTRTIDSLLNHSDFATVELAKEGSKNWIRGSYAVVKSSNTIIRDGWDWGEVITGTREKAAEEKKATSEPIVLNAGLIRKKEKPAENAPAVNVLGAGMIRKKAKPMEPESEPTPAPVSKEPAVNMLSAGLIRKKPKAEESKPEGEKVEETKAKEK</sequence>
<comment type="catalytic activity">
    <reaction evidence="9">
        <text>L-lysyl-[histone] + acetyl-CoA = N(6)-acetyl-L-lysyl-[histone] + CoA + H(+)</text>
        <dbReference type="Rhea" id="RHEA:21992"/>
        <dbReference type="Rhea" id="RHEA-COMP:9845"/>
        <dbReference type="Rhea" id="RHEA-COMP:11338"/>
        <dbReference type="ChEBI" id="CHEBI:15378"/>
        <dbReference type="ChEBI" id="CHEBI:29969"/>
        <dbReference type="ChEBI" id="CHEBI:57287"/>
        <dbReference type="ChEBI" id="CHEBI:57288"/>
        <dbReference type="ChEBI" id="CHEBI:61930"/>
        <dbReference type="EC" id="2.3.1.48"/>
    </reaction>
    <physiologicalReaction direction="left-to-right" evidence="9">
        <dbReference type="Rhea" id="RHEA:21993"/>
    </physiologicalReaction>
</comment>
<evidence type="ECO:0000256" key="8">
    <source>
        <dbReference type="ARBA" id="ARBA00023242"/>
    </source>
</evidence>
<keyword evidence="5" id="KW-0007">Acetylation</keyword>
<dbReference type="Proteomes" id="UP000018144">
    <property type="component" value="Unassembled WGS sequence"/>
</dbReference>
<evidence type="ECO:0000256" key="9">
    <source>
        <dbReference type="ARBA" id="ARBA00048940"/>
    </source>
</evidence>
<evidence type="ECO:0000256" key="10">
    <source>
        <dbReference type="SAM" id="MobiDB-lite"/>
    </source>
</evidence>
<keyword evidence="7" id="KW-0804">Transcription</keyword>